<evidence type="ECO:0000313" key="2">
    <source>
        <dbReference type="Proteomes" id="UP000479692"/>
    </source>
</evidence>
<evidence type="ECO:0000313" key="1">
    <source>
        <dbReference type="EMBL" id="MUV13490.1"/>
    </source>
</evidence>
<sequence>MPALGYPVFCLRHLQAGYDIEDLQSEDQCLLIKRLRHLSKMEWGSVVNAPRHGAGKENIHRNSIRVAFPSAVDVDETLWALRYARRKAMVGWRRGDVFHVVWIDHDFSVYRHG</sequence>
<proteinExistence type="predicted"/>
<dbReference type="AlphaFoldDB" id="A0A7C9HL87"/>
<dbReference type="EMBL" id="WOXT01000001">
    <property type="protein sequence ID" value="MUV13490.1"/>
    <property type="molecule type" value="Genomic_DNA"/>
</dbReference>
<name>A0A7C9HL87_9GAMM</name>
<reference evidence="1 2" key="1">
    <citation type="submission" date="2019-12" db="EMBL/GenBank/DDBJ databases">
        <authorList>
            <person name="Xu J."/>
        </authorList>
    </citation>
    <scope>NUCLEOTIDE SEQUENCE [LARGE SCALE GENOMIC DNA]</scope>
    <source>
        <strain evidence="1 2">HX-5-24</strain>
    </source>
</reference>
<keyword evidence="2" id="KW-1185">Reference proteome</keyword>
<dbReference type="RefSeq" id="WP_156640675.1">
    <property type="nucleotide sequence ID" value="NZ_WOXT01000001.1"/>
</dbReference>
<dbReference type="Proteomes" id="UP000479692">
    <property type="component" value="Unassembled WGS sequence"/>
</dbReference>
<gene>
    <name evidence="1" type="ORF">GN331_04630</name>
</gene>
<organism evidence="1 2">
    <name type="scientific">Noviluteimonas gilva</name>
    <dbReference type="NCBI Taxonomy" id="2682097"/>
    <lineage>
        <taxon>Bacteria</taxon>
        <taxon>Pseudomonadati</taxon>
        <taxon>Pseudomonadota</taxon>
        <taxon>Gammaproteobacteria</taxon>
        <taxon>Lysobacterales</taxon>
        <taxon>Lysobacteraceae</taxon>
        <taxon>Noviluteimonas</taxon>
    </lineage>
</organism>
<accession>A0A7C9HL87</accession>
<protein>
    <submittedName>
        <fullName evidence="1">Uncharacterized protein</fullName>
    </submittedName>
</protein>
<comment type="caution">
    <text evidence="1">The sequence shown here is derived from an EMBL/GenBank/DDBJ whole genome shotgun (WGS) entry which is preliminary data.</text>
</comment>